<proteinExistence type="predicted"/>
<dbReference type="PROSITE" id="PS51257">
    <property type="entry name" value="PROKAR_LIPOPROTEIN"/>
    <property type="match status" value="1"/>
</dbReference>
<reference evidence="4" key="1">
    <citation type="journal article" date="2019" name="Int. J. Syst. Evol. Microbiol.">
        <title>The Global Catalogue of Microorganisms (GCM) 10K type strain sequencing project: providing services to taxonomists for standard genome sequencing and annotation.</title>
        <authorList>
            <consortium name="The Broad Institute Genomics Platform"/>
            <consortium name="The Broad Institute Genome Sequencing Center for Infectious Disease"/>
            <person name="Wu L."/>
            <person name="Ma J."/>
        </authorList>
    </citation>
    <scope>NUCLEOTIDE SEQUENCE [LARGE SCALE GENOMIC DNA]</scope>
    <source>
        <strain evidence="4">CGMCC 1.12990</strain>
    </source>
</reference>
<protein>
    <recommendedName>
        <fullName evidence="5">Lipoprotein</fullName>
    </recommendedName>
</protein>
<evidence type="ECO:0008006" key="5">
    <source>
        <dbReference type="Google" id="ProtNLM"/>
    </source>
</evidence>
<name>A0ABQ1WSZ3_9BACT</name>
<feature type="signal peptide" evidence="2">
    <location>
        <begin position="1"/>
        <end position="24"/>
    </location>
</feature>
<dbReference type="Proteomes" id="UP000601361">
    <property type="component" value="Unassembled WGS sequence"/>
</dbReference>
<keyword evidence="2" id="KW-0732">Signal</keyword>
<evidence type="ECO:0000313" key="3">
    <source>
        <dbReference type="EMBL" id="GGG41836.1"/>
    </source>
</evidence>
<dbReference type="RefSeq" id="WP_188557465.1">
    <property type="nucleotide sequence ID" value="NZ_BMGS01000004.1"/>
</dbReference>
<sequence>MFRKTLTVNALSALLVLGGGGALVTSCSQNQQNEASADADQAYNDFKTFVSETETKTEAVASEAEADYEQETAQLKSDFDAKVAAVDKYADRYDDARRQEIEQLRTRYTTAYDKREMAWKNRPGVTSAMSGSGSTTAGGSTKMGQYYKPTNPAAQLTAANARQTYEAFVRDIKVNENKYDIDDWRNINAEWRALDEAYDKVKKDIPARDLAEIQKEKLKYAAFKSYDKAEARVAQGADATERGAENAAAETQDERAAVGRAASNTADDVKEAGKDVGQGAAKVGKKVGGAVKGAYKEVKSEVKNTDND</sequence>
<dbReference type="EMBL" id="BMGS01000004">
    <property type="protein sequence ID" value="GGG41836.1"/>
    <property type="molecule type" value="Genomic_DNA"/>
</dbReference>
<evidence type="ECO:0000313" key="4">
    <source>
        <dbReference type="Proteomes" id="UP000601361"/>
    </source>
</evidence>
<evidence type="ECO:0000256" key="1">
    <source>
        <dbReference type="SAM" id="MobiDB-lite"/>
    </source>
</evidence>
<feature type="region of interest" description="Disordered" evidence="1">
    <location>
        <begin position="237"/>
        <end position="284"/>
    </location>
</feature>
<feature type="chain" id="PRO_5046023584" description="Lipoprotein" evidence="2">
    <location>
        <begin position="25"/>
        <end position="308"/>
    </location>
</feature>
<organism evidence="3 4">
    <name type="scientific">Hymenobacter glacieicola</name>
    <dbReference type="NCBI Taxonomy" id="1562124"/>
    <lineage>
        <taxon>Bacteria</taxon>
        <taxon>Pseudomonadati</taxon>
        <taxon>Bacteroidota</taxon>
        <taxon>Cytophagia</taxon>
        <taxon>Cytophagales</taxon>
        <taxon>Hymenobacteraceae</taxon>
        <taxon>Hymenobacter</taxon>
    </lineage>
</organism>
<comment type="caution">
    <text evidence="3">The sequence shown here is derived from an EMBL/GenBank/DDBJ whole genome shotgun (WGS) entry which is preliminary data.</text>
</comment>
<accession>A0ABQ1WSZ3</accession>
<evidence type="ECO:0000256" key="2">
    <source>
        <dbReference type="SAM" id="SignalP"/>
    </source>
</evidence>
<feature type="compositionally biased region" description="Low complexity" evidence="1">
    <location>
        <begin position="275"/>
        <end position="284"/>
    </location>
</feature>
<keyword evidence="4" id="KW-1185">Reference proteome</keyword>
<gene>
    <name evidence="3" type="ORF">GCM10011378_17720</name>
</gene>